<dbReference type="InterPro" id="IPR038765">
    <property type="entry name" value="Papain-like_cys_pep_sf"/>
</dbReference>
<dbReference type="PANTHER" id="PTHR47053">
    <property type="entry name" value="MUREIN DD-ENDOPEPTIDASE MEPH-RELATED"/>
    <property type="match status" value="1"/>
</dbReference>
<accession>A0A0P9CGU4</accession>
<evidence type="ECO:0000313" key="6">
    <source>
        <dbReference type="EMBL" id="KPV44956.1"/>
    </source>
</evidence>
<dbReference type="GO" id="GO:0008234">
    <property type="term" value="F:cysteine-type peptidase activity"/>
    <property type="evidence" value="ECO:0007669"/>
    <property type="project" value="UniProtKB-KW"/>
</dbReference>
<organism evidence="6 7">
    <name type="scientific">Alicyclobacillus ferrooxydans</name>
    <dbReference type="NCBI Taxonomy" id="471514"/>
    <lineage>
        <taxon>Bacteria</taxon>
        <taxon>Bacillati</taxon>
        <taxon>Bacillota</taxon>
        <taxon>Bacilli</taxon>
        <taxon>Bacillales</taxon>
        <taxon>Alicyclobacillaceae</taxon>
        <taxon>Alicyclobacillus</taxon>
    </lineage>
</organism>
<comment type="caution">
    <text evidence="6">The sequence shown here is derived from an EMBL/GenBank/DDBJ whole genome shotgun (WGS) entry which is preliminary data.</text>
</comment>
<keyword evidence="2" id="KW-0645">Protease</keyword>
<keyword evidence="3 6" id="KW-0378">Hydrolase</keyword>
<dbReference type="PANTHER" id="PTHR47053:SF1">
    <property type="entry name" value="MUREIN DD-ENDOPEPTIDASE MEPH-RELATED"/>
    <property type="match status" value="1"/>
</dbReference>
<dbReference type="Proteomes" id="UP000050482">
    <property type="component" value="Unassembled WGS sequence"/>
</dbReference>
<dbReference type="Pfam" id="PF00877">
    <property type="entry name" value="NLPC_P60"/>
    <property type="match status" value="1"/>
</dbReference>
<reference evidence="6 7" key="1">
    <citation type="submission" date="2015-09" db="EMBL/GenBank/DDBJ databases">
        <title>Draft genome sequence of Alicyclobacillus ferrooxydans DSM 22381.</title>
        <authorList>
            <person name="Hemp J."/>
        </authorList>
    </citation>
    <scope>NUCLEOTIDE SEQUENCE [LARGE SCALE GENOMIC DNA]</scope>
    <source>
        <strain evidence="6 7">TC-34</strain>
    </source>
</reference>
<keyword evidence="7" id="KW-1185">Reference proteome</keyword>
<evidence type="ECO:0000256" key="4">
    <source>
        <dbReference type="ARBA" id="ARBA00022807"/>
    </source>
</evidence>
<dbReference type="InterPro" id="IPR051202">
    <property type="entry name" value="Peptidase_C40"/>
</dbReference>
<evidence type="ECO:0000256" key="3">
    <source>
        <dbReference type="ARBA" id="ARBA00022801"/>
    </source>
</evidence>
<dbReference type="STRING" id="471514.AN477_04665"/>
<evidence type="ECO:0000313" key="7">
    <source>
        <dbReference type="Proteomes" id="UP000050482"/>
    </source>
</evidence>
<dbReference type="SUPFAM" id="SSF54001">
    <property type="entry name" value="Cysteine proteinases"/>
    <property type="match status" value="1"/>
</dbReference>
<evidence type="ECO:0000256" key="2">
    <source>
        <dbReference type="ARBA" id="ARBA00022670"/>
    </source>
</evidence>
<proteinExistence type="inferred from homology"/>
<dbReference type="GO" id="GO:0006508">
    <property type="term" value="P:proteolysis"/>
    <property type="evidence" value="ECO:0007669"/>
    <property type="project" value="UniProtKB-KW"/>
</dbReference>
<dbReference type="EMBL" id="LJCO01000019">
    <property type="protein sequence ID" value="KPV44956.1"/>
    <property type="molecule type" value="Genomic_DNA"/>
</dbReference>
<gene>
    <name evidence="6" type="ORF">AN477_04665</name>
</gene>
<dbReference type="PATRIC" id="fig|471514.4.peg.3088"/>
<evidence type="ECO:0000259" key="5">
    <source>
        <dbReference type="PROSITE" id="PS51935"/>
    </source>
</evidence>
<sequence length="172" mass="18814">MVKRTYWVAPNGTPSAARSARVSTQLPPGVRFDRTVHARALPSASVQAKTNAVLAVAKSKLGTPYRWGHNEDRGQYGFDCSNFTAYVYHHALGYKMSGASKVQASSIGWRVPRSSMRPGDLLIFENGKHCGIYVGHNRMIQEGGGLGKVGYLSIGPGSYWGKHLTAVKRMYN</sequence>
<dbReference type="Gene3D" id="3.90.1720.10">
    <property type="entry name" value="endopeptidase domain like (from Nostoc punctiforme)"/>
    <property type="match status" value="1"/>
</dbReference>
<feature type="domain" description="NlpC/P60" evidence="5">
    <location>
        <begin position="47"/>
        <end position="171"/>
    </location>
</feature>
<comment type="similarity">
    <text evidence="1">Belongs to the peptidase C40 family.</text>
</comment>
<protein>
    <submittedName>
        <fullName evidence="6">Hydrolase Nlp/P60</fullName>
    </submittedName>
</protein>
<dbReference type="AlphaFoldDB" id="A0A0P9CGU4"/>
<evidence type="ECO:0000256" key="1">
    <source>
        <dbReference type="ARBA" id="ARBA00007074"/>
    </source>
</evidence>
<dbReference type="InterPro" id="IPR000064">
    <property type="entry name" value="NLP_P60_dom"/>
</dbReference>
<dbReference type="PROSITE" id="PS51935">
    <property type="entry name" value="NLPC_P60"/>
    <property type="match status" value="1"/>
</dbReference>
<name>A0A0P9CGU4_9BACL</name>
<keyword evidence="4" id="KW-0788">Thiol protease</keyword>